<protein>
    <submittedName>
        <fullName evidence="3">Uncharacterized protein</fullName>
    </submittedName>
</protein>
<evidence type="ECO:0000256" key="1">
    <source>
        <dbReference type="SAM" id="MobiDB-lite"/>
    </source>
</evidence>
<proteinExistence type="predicted"/>
<dbReference type="RefSeq" id="WP_086051167.1">
    <property type="nucleotide sequence ID" value="NZ_CP017917.1"/>
</dbReference>
<organism evidence="3 4">
    <name type="scientific">Vibrio syngnathi</name>
    <dbReference type="NCBI Taxonomy" id="3034029"/>
    <lineage>
        <taxon>Bacteria</taxon>
        <taxon>Pseudomonadati</taxon>
        <taxon>Pseudomonadota</taxon>
        <taxon>Gammaproteobacteria</taxon>
        <taxon>Vibrionales</taxon>
        <taxon>Vibrionaceae</taxon>
        <taxon>Vibrio</taxon>
    </lineage>
</organism>
<accession>A0AA34TT90</accession>
<keyword evidence="2" id="KW-1133">Transmembrane helix</keyword>
<evidence type="ECO:0000313" key="3">
    <source>
        <dbReference type="EMBL" id="ARP40635.1"/>
    </source>
</evidence>
<reference evidence="3 4" key="1">
    <citation type="submission" date="2016-10" db="EMBL/GenBank/DDBJ databases">
        <title>The High Quality Genome of Vibrio splendidus K08M4.</title>
        <authorList>
            <person name="Wendling C."/>
            <person name="Chibani C.M."/>
            <person name="Hertel R."/>
            <person name="Sproer C."/>
            <person name="Bunk B."/>
            <person name="Overmann J."/>
            <person name="Roth O."/>
            <person name="Liesegang H."/>
        </authorList>
    </citation>
    <scope>NUCLEOTIDE SEQUENCE [LARGE SCALE GENOMIC DNA]</scope>
    <source>
        <strain evidence="3 4">K08M4</strain>
    </source>
</reference>
<dbReference type="Proteomes" id="UP000194136">
    <property type="component" value="Chromosome 2"/>
</dbReference>
<dbReference type="AlphaFoldDB" id="A0AA34TT90"/>
<keyword evidence="4" id="KW-1185">Reference proteome</keyword>
<evidence type="ECO:0000313" key="4">
    <source>
        <dbReference type="Proteomes" id="UP000194136"/>
    </source>
</evidence>
<keyword evidence="2" id="KW-0812">Transmembrane</keyword>
<gene>
    <name evidence="3" type="ORF">K08M4_39740</name>
</gene>
<feature type="region of interest" description="Disordered" evidence="1">
    <location>
        <begin position="66"/>
        <end position="100"/>
    </location>
</feature>
<feature type="transmembrane region" description="Helical" evidence="2">
    <location>
        <begin position="7"/>
        <end position="27"/>
    </location>
</feature>
<sequence>MQKFDSFSLLIAIICSLVFFVFGAGLAAFTEFDSTFGDLATWVSSIGTVSTLGFAIRQNHILREEQKRETQERKTVEKQQQEELRSEREKREEHERKQQDMWGNQNEMLTFQKYEAHFELFNKLLDRIETEERFRGIYVFPERTRTYAALFPNNNLSHCEFDFSSQTENHNSLQTIESIMADVVKYATVLSTEKVDKKDALLKFTACLSLWANTLGSRLKENDIPGSYGVGTIAAYRFFNISRGLSCILALCDITDELRRFANIQPLTQDSRDAFCIFIKEDLYINLFLLTGENTIYNTNLGALNSLAIFSKVYQIGNDAHLRIQNSIVDGIPRFFPDVSTDVLEKLSNRDYVIQKYVTTIDKLQAVLPKLEGNNKKPIEQLVLELKKQLETD</sequence>
<name>A0AA34TT90_9VIBR</name>
<dbReference type="KEGG" id="vsy:K08M4_39740"/>
<feature type="compositionally biased region" description="Basic and acidic residues" evidence="1">
    <location>
        <begin position="66"/>
        <end position="99"/>
    </location>
</feature>
<dbReference type="EMBL" id="CP017917">
    <property type="protein sequence ID" value="ARP40635.1"/>
    <property type="molecule type" value="Genomic_DNA"/>
</dbReference>
<evidence type="ECO:0000256" key="2">
    <source>
        <dbReference type="SAM" id="Phobius"/>
    </source>
</evidence>
<keyword evidence="2" id="KW-0472">Membrane</keyword>